<evidence type="ECO:0000313" key="1">
    <source>
        <dbReference type="EMBL" id="TKW51560.1"/>
    </source>
</evidence>
<protein>
    <submittedName>
        <fullName evidence="1">Uncharacterized protein</fullName>
    </submittedName>
</protein>
<proteinExistence type="predicted"/>
<evidence type="ECO:0000313" key="2">
    <source>
        <dbReference type="Proteomes" id="UP000310108"/>
    </source>
</evidence>
<keyword evidence="2" id="KW-1185">Reference proteome</keyword>
<name>A0A4U6X7T1_9PEZI</name>
<comment type="caution">
    <text evidence="1">The sequence shown here is derived from an EMBL/GenBank/DDBJ whole genome shotgun (WGS) entry which is preliminary data.</text>
</comment>
<dbReference type="Proteomes" id="UP000310108">
    <property type="component" value="Unassembled WGS sequence"/>
</dbReference>
<gene>
    <name evidence="1" type="ORF">CTA1_10312</name>
</gene>
<organism evidence="1 2">
    <name type="scientific">Colletotrichum tanaceti</name>
    <dbReference type="NCBI Taxonomy" id="1306861"/>
    <lineage>
        <taxon>Eukaryota</taxon>
        <taxon>Fungi</taxon>
        <taxon>Dikarya</taxon>
        <taxon>Ascomycota</taxon>
        <taxon>Pezizomycotina</taxon>
        <taxon>Sordariomycetes</taxon>
        <taxon>Hypocreomycetidae</taxon>
        <taxon>Glomerellales</taxon>
        <taxon>Glomerellaceae</taxon>
        <taxon>Colletotrichum</taxon>
        <taxon>Colletotrichum destructivum species complex</taxon>
    </lineage>
</organism>
<reference evidence="1 2" key="1">
    <citation type="journal article" date="2019" name="PLoS ONE">
        <title>Comparative genome analysis indicates high evolutionary potential of pathogenicity genes in Colletotrichum tanaceti.</title>
        <authorList>
            <person name="Lelwala R.V."/>
            <person name="Korhonen P.K."/>
            <person name="Young N.D."/>
            <person name="Scott J.B."/>
            <person name="Ades P.A."/>
            <person name="Gasser R.B."/>
            <person name="Taylor P.W.J."/>
        </authorList>
    </citation>
    <scope>NUCLEOTIDE SEQUENCE [LARGE SCALE GENOMIC DNA]</scope>
    <source>
        <strain evidence="1">BRIP57314</strain>
    </source>
</reference>
<dbReference type="AlphaFoldDB" id="A0A4U6X7T1"/>
<sequence>MCGVIGIVDGRLRQRCVCPVPPLATKLPPSRLPTACEAHTHTLTHSHTRTHTHTSPMKTTTILAVLGLAAPALAQCGVPKGALCTTPGKIACEYMGGHMLYCDGHWKPGTNCATYHRPCLCEKGTCGP</sequence>
<accession>A0A4U6X7T1</accession>
<dbReference type="EMBL" id="PJEX01000296">
    <property type="protein sequence ID" value="TKW51560.1"/>
    <property type="molecule type" value="Genomic_DNA"/>
</dbReference>